<keyword evidence="3" id="KW-0813">Transport</keyword>
<evidence type="ECO:0000256" key="4">
    <source>
        <dbReference type="ARBA" id="ARBA00022490"/>
    </source>
</evidence>
<dbReference type="InterPro" id="IPR005078">
    <property type="entry name" value="Peptidase_C54"/>
</dbReference>
<dbReference type="GO" id="GO:0005737">
    <property type="term" value="C:cytoplasm"/>
    <property type="evidence" value="ECO:0007669"/>
    <property type="project" value="UniProtKB-SubCell"/>
</dbReference>
<keyword evidence="4 11" id="KW-0963">Cytoplasm</keyword>
<dbReference type="GO" id="GO:0016485">
    <property type="term" value="P:protein processing"/>
    <property type="evidence" value="ECO:0007669"/>
    <property type="project" value="TreeGrafter"/>
</dbReference>
<sequence length="124" mass="14384">MWSHSLNRDQDFLIDWKGVTFEPSSFSGRDWQWNVNSKEEAYLKILKMFEDRRTAPYSIHQIALTGASEGKAVGEWFGPNTVAQVLRKLAKYDDWSSIVFHVALDNTLVVNQVKKLCTTNKRYI</sequence>
<dbReference type="Proteomes" id="UP000079169">
    <property type="component" value="Unplaced"/>
</dbReference>
<feature type="domain" description="Peptidase C54 catalytic" evidence="12">
    <location>
        <begin position="26"/>
        <end position="120"/>
    </location>
</feature>
<dbReference type="GO" id="GO:0000045">
    <property type="term" value="P:autophagosome assembly"/>
    <property type="evidence" value="ECO:0007669"/>
    <property type="project" value="TreeGrafter"/>
</dbReference>
<name>A0A3Q0JFJ6_DIACI</name>
<keyword evidence="7" id="KW-0788">Thiol protease</keyword>
<dbReference type="RefSeq" id="XP_026687241.1">
    <property type="nucleotide sequence ID" value="XM_026831440.1"/>
</dbReference>
<reference evidence="14" key="1">
    <citation type="submission" date="2025-08" db="UniProtKB">
        <authorList>
            <consortium name="RefSeq"/>
        </authorList>
    </citation>
    <scope>IDENTIFICATION</scope>
</reference>
<keyword evidence="9 11" id="KW-0072">Autophagy</keyword>
<keyword evidence="5 11" id="KW-0645">Protease</keyword>
<dbReference type="GO" id="GO:0004197">
    <property type="term" value="F:cysteine-type endopeptidase activity"/>
    <property type="evidence" value="ECO:0007669"/>
    <property type="project" value="TreeGrafter"/>
</dbReference>
<evidence type="ECO:0000256" key="7">
    <source>
        <dbReference type="ARBA" id="ARBA00022807"/>
    </source>
</evidence>
<evidence type="ECO:0000256" key="1">
    <source>
        <dbReference type="ARBA" id="ARBA00004496"/>
    </source>
</evidence>
<proteinExistence type="inferred from homology"/>
<comment type="function">
    <text evidence="11">Cysteine protease that plays a key role in autophagy by mediating both proteolytic activation and delipidation of ATG8 family proteins.</text>
</comment>
<evidence type="ECO:0000256" key="9">
    <source>
        <dbReference type="ARBA" id="ARBA00023006"/>
    </source>
</evidence>
<keyword evidence="8 11" id="KW-0653">Protein transport</keyword>
<comment type="subcellular location">
    <subcellularLocation>
        <location evidence="1 11">Cytoplasm</location>
    </subcellularLocation>
</comment>
<evidence type="ECO:0000313" key="14">
    <source>
        <dbReference type="RefSeq" id="XP_026687241.1"/>
    </source>
</evidence>
<dbReference type="GO" id="GO:0019786">
    <property type="term" value="F:protein-phosphatidylethanolamide deconjugating activity"/>
    <property type="evidence" value="ECO:0007669"/>
    <property type="project" value="InterPro"/>
</dbReference>
<comment type="catalytic activity">
    <reaction evidence="10">
        <text>[protein]-C-terminal L-amino acid-glycyl-phosphatidylethanolamide + H2O = [protein]-C-terminal L-amino acid-glycine + a 1,2-diacyl-sn-glycero-3-phosphoethanolamine</text>
        <dbReference type="Rhea" id="RHEA:67548"/>
        <dbReference type="Rhea" id="RHEA-COMP:17323"/>
        <dbReference type="Rhea" id="RHEA-COMP:17324"/>
        <dbReference type="ChEBI" id="CHEBI:15377"/>
        <dbReference type="ChEBI" id="CHEBI:64612"/>
        <dbReference type="ChEBI" id="CHEBI:172940"/>
        <dbReference type="ChEBI" id="CHEBI:172941"/>
    </reaction>
    <physiologicalReaction direction="left-to-right" evidence="10">
        <dbReference type="Rhea" id="RHEA:67549"/>
    </physiologicalReaction>
</comment>
<protein>
    <recommendedName>
        <fullName evidence="11">Cysteine protease</fullName>
        <ecNumber evidence="11">3.4.22.-</ecNumber>
    </recommendedName>
</protein>
<dbReference type="STRING" id="121845.A0A3Q0JFJ6"/>
<dbReference type="GO" id="GO:0034727">
    <property type="term" value="P:piecemeal microautophagy of the nucleus"/>
    <property type="evidence" value="ECO:0007669"/>
    <property type="project" value="TreeGrafter"/>
</dbReference>
<dbReference type="InterPro" id="IPR046792">
    <property type="entry name" value="Peptidase_C54_cat"/>
</dbReference>
<dbReference type="EC" id="3.4.22.-" evidence="11"/>
<dbReference type="KEGG" id="dci:103520393"/>
<evidence type="ECO:0000256" key="2">
    <source>
        <dbReference type="ARBA" id="ARBA00010958"/>
    </source>
</evidence>
<dbReference type="PaxDb" id="121845-A0A3Q0JFJ6"/>
<dbReference type="Pfam" id="PF03416">
    <property type="entry name" value="Peptidase_C54"/>
    <property type="match status" value="1"/>
</dbReference>
<evidence type="ECO:0000256" key="11">
    <source>
        <dbReference type="RuleBase" id="RU363115"/>
    </source>
</evidence>
<comment type="similarity">
    <text evidence="2 11">Belongs to the peptidase C54 family.</text>
</comment>
<accession>A0A3Q0JFJ6</accession>
<dbReference type="InterPro" id="IPR038765">
    <property type="entry name" value="Papain-like_cys_pep_sf"/>
</dbReference>
<dbReference type="AlphaFoldDB" id="A0A3Q0JFJ6"/>
<organism evidence="13 14">
    <name type="scientific">Diaphorina citri</name>
    <name type="common">Asian citrus psyllid</name>
    <dbReference type="NCBI Taxonomy" id="121845"/>
    <lineage>
        <taxon>Eukaryota</taxon>
        <taxon>Metazoa</taxon>
        <taxon>Ecdysozoa</taxon>
        <taxon>Arthropoda</taxon>
        <taxon>Hexapoda</taxon>
        <taxon>Insecta</taxon>
        <taxon>Pterygota</taxon>
        <taxon>Neoptera</taxon>
        <taxon>Paraneoptera</taxon>
        <taxon>Hemiptera</taxon>
        <taxon>Sternorrhyncha</taxon>
        <taxon>Psylloidea</taxon>
        <taxon>Psyllidae</taxon>
        <taxon>Diaphorininae</taxon>
        <taxon>Diaphorina</taxon>
    </lineage>
</organism>
<evidence type="ECO:0000256" key="3">
    <source>
        <dbReference type="ARBA" id="ARBA00022448"/>
    </source>
</evidence>
<evidence type="ECO:0000256" key="5">
    <source>
        <dbReference type="ARBA" id="ARBA00022670"/>
    </source>
</evidence>
<keyword evidence="6 11" id="KW-0378">Hydrolase</keyword>
<dbReference type="GO" id="GO:0000423">
    <property type="term" value="P:mitophagy"/>
    <property type="evidence" value="ECO:0007669"/>
    <property type="project" value="TreeGrafter"/>
</dbReference>
<evidence type="ECO:0000256" key="8">
    <source>
        <dbReference type="ARBA" id="ARBA00022927"/>
    </source>
</evidence>
<keyword evidence="13" id="KW-1185">Reference proteome</keyword>
<evidence type="ECO:0000256" key="10">
    <source>
        <dbReference type="ARBA" id="ARBA00029362"/>
    </source>
</evidence>
<dbReference type="PANTHER" id="PTHR22624">
    <property type="entry name" value="CYSTEINE PROTEASE ATG4"/>
    <property type="match status" value="1"/>
</dbReference>
<dbReference type="GO" id="GO:0035973">
    <property type="term" value="P:aggrephagy"/>
    <property type="evidence" value="ECO:0007669"/>
    <property type="project" value="TreeGrafter"/>
</dbReference>
<evidence type="ECO:0000259" key="12">
    <source>
        <dbReference type="Pfam" id="PF03416"/>
    </source>
</evidence>
<evidence type="ECO:0000256" key="6">
    <source>
        <dbReference type="ARBA" id="ARBA00022801"/>
    </source>
</evidence>
<dbReference type="GeneID" id="103520393"/>
<dbReference type="PANTHER" id="PTHR22624:SF49">
    <property type="entry name" value="CYSTEINE PROTEASE"/>
    <property type="match status" value="1"/>
</dbReference>
<gene>
    <name evidence="14" type="primary">LOC103520393</name>
</gene>
<dbReference type="SUPFAM" id="SSF54001">
    <property type="entry name" value="Cysteine proteinases"/>
    <property type="match status" value="1"/>
</dbReference>
<evidence type="ECO:0000313" key="13">
    <source>
        <dbReference type="Proteomes" id="UP000079169"/>
    </source>
</evidence>
<dbReference type="GO" id="GO:0015031">
    <property type="term" value="P:protein transport"/>
    <property type="evidence" value="ECO:0007669"/>
    <property type="project" value="UniProtKB-KW"/>
</dbReference>